<gene>
    <name evidence="1" type="ORF">TVAG_074320</name>
</gene>
<name>A2E3U9_TRIV3</name>
<organism evidence="1 2">
    <name type="scientific">Trichomonas vaginalis (strain ATCC PRA-98 / G3)</name>
    <dbReference type="NCBI Taxonomy" id="412133"/>
    <lineage>
        <taxon>Eukaryota</taxon>
        <taxon>Metamonada</taxon>
        <taxon>Parabasalia</taxon>
        <taxon>Trichomonadida</taxon>
        <taxon>Trichomonadidae</taxon>
        <taxon>Trichomonas</taxon>
    </lineage>
</organism>
<protein>
    <recommendedName>
        <fullName evidence="3">Nucleoplasmin-like domain-containing protein</fullName>
    </recommendedName>
</protein>
<dbReference type="InParanoid" id="A2E3U9"/>
<dbReference type="KEGG" id="tva:4770570"/>
<reference evidence="1" key="1">
    <citation type="submission" date="2006-10" db="EMBL/GenBank/DDBJ databases">
        <authorList>
            <person name="Amadeo P."/>
            <person name="Zhao Q."/>
            <person name="Wortman J."/>
            <person name="Fraser-Liggett C."/>
            <person name="Carlton J."/>
        </authorList>
    </citation>
    <scope>NUCLEOTIDE SEQUENCE</scope>
    <source>
        <strain evidence="1">G3</strain>
    </source>
</reference>
<dbReference type="EMBL" id="DS113298">
    <property type="protein sequence ID" value="EAY12604.1"/>
    <property type="molecule type" value="Genomic_DNA"/>
</dbReference>
<reference evidence="1" key="2">
    <citation type="journal article" date="2007" name="Science">
        <title>Draft genome sequence of the sexually transmitted pathogen Trichomonas vaginalis.</title>
        <authorList>
            <person name="Carlton J.M."/>
            <person name="Hirt R.P."/>
            <person name="Silva J.C."/>
            <person name="Delcher A.L."/>
            <person name="Schatz M."/>
            <person name="Zhao Q."/>
            <person name="Wortman J.R."/>
            <person name="Bidwell S.L."/>
            <person name="Alsmark U.C.M."/>
            <person name="Besteiro S."/>
            <person name="Sicheritz-Ponten T."/>
            <person name="Noel C.J."/>
            <person name="Dacks J.B."/>
            <person name="Foster P.G."/>
            <person name="Simillion C."/>
            <person name="Van de Peer Y."/>
            <person name="Miranda-Saavedra D."/>
            <person name="Barton G.J."/>
            <person name="Westrop G.D."/>
            <person name="Mueller S."/>
            <person name="Dessi D."/>
            <person name="Fiori P.L."/>
            <person name="Ren Q."/>
            <person name="Paulsen I."/>
            <person name="Zhang H."/>
            <person name="Bastida-Corcuera F.D."/>
            <person name="Simoes-Barbosa A."/>
            <person name="Brown M.T."/>
            <person name="Hayes R.D."/>
            <person name="Mukherjee M."/>
            <person name="Okumura C.Y."/>
            <person name="Schneider R."/>
            <person name="Smith A.J."/>
            <person name="Vanacova S."/>
            <person name="Villalvazo M."/>
            <person name="Haas B.J."/>
            <person name="Pertea M."/>
            <person name="Feldblyum T.V."/>
            <person name="Utterback T.R."/>
            <person name="Shu C.L."/>
            <person name="Osoegawa K."/>
            <person name="de Jong P.J."/>
            <person name="Hrdy I."/>
            <person name="Horvathova L."/>
            <person name="Zubacova Z."/>
            <person name="Dolezal P."/>
            <person name="Malik S.B."/>
            <person name="Logsdon J.M. Jr."/>
            <person name="Henze K."/>
            <person name="Gupta A."/>
            <person name="Wang C.C."/>
            <person name="Dunne R.L."/>
            <person name="Upcroft J.A."/>
            <person name="Upcroft P."/>
            <person name="White O."/>
            <person name="Salzberg S.L."/>
            <person name="Tang P."/>
            <person name="Chiu C.-H."/>
            <person name="Lee Y.-S."/>
            <person name="Embley T.M."/>
            <person name="Coombs G.H."/>
            <person name="Mottram J.C."/>
            <person name="Tachezy J."/>
            <person name="Fraser-Liggett C.M."/>
            <person name="Johnson P.J."/>
        </authorList>
    </citation>
    <scope>NUCLEOTIDE SEQUENCE [LARGE SCALE GENOMIC DNA]</scope>
    <source>
        <strain evidence="1">G3</strain>
    </source>
</reference>
<evidence type="ECO:0000313" key="1">
    <source>
        <dbReference type="EMBL" id="EAY12604.1"/>
    </source>
</evidence>
<proteinExistence type="predicted"/>
<sequence>MAEEEEGQFTSFKFTVKANTTQELKYEQEGDDCLLTSVKLLNCKDNKPVKVFLKIKDFKDEAPAEDAKLQTRKDELITLTKVNEEKEVEQYLPYCMSPFVIVEGNGDVEISGVFADKGMIQMDDYEEEEYEIEEEDAE</sequence>
<dbReference type="AlphaFoldDB" id="A2E3U9"/>
<dbReference type="RefSeq" id="XP_001324827.1">
    <property type="nucleotide sequence ID" value="XM_001324792.1"/>
</dbReference>
<keyword evidence="2" id="KW-1185">Reference proteome</keyword>
<evidence type="ECO:0008006" key="3">
    <source>
        <dbReference type="Google" id="ProtNLM"/>
    </source>
</evidence>
<evidence type="ECO:0000313" key="2">
    <source>
        <dbReference type="Proteomes" id="UP000001542"/>
    </source>
</evidence>
<accession>A2E3U9</accession>
<dbReference type="VEuPathDB" id="TrichDB:TVAGG3_0146660"/>
<dbReference type="VEuPathDB" id="TrichDB:TVAG_074320"/>
<dbReference type="Proteomes" id="UP000001542">
    <property type="component" value="Unassembled WGS sequence"/>
</dbReference>
<dbReference type="SMR" id="A2E3U9"/>